<evidence type="ECO:0000313" key="1">
    <source>
        <dbReference type="EMBL" id="PWN46381.1"/>
    </source>
</evidence>
<keyword evidence="2" id="KW-1185">Reference proteome</keyword>
<evidence type="ECO:0000313" key="2">
    <source>
        <dbReference type="Proteomes" id="UP000245783"/>
    </source>
</evidence>
<accession>A0A316WCP2</accession>
<organism evidence="1 2">
    <name type="scientific">Ceraceosorus guamensis</name>
    <dbReference type="NCBI Taxonomy" id="1522189"/>
    <lineage>
        <taxon>Eukaryota</taxon>
        <taxon>Fungi</taxon>
        <taxon>Dikarya</taxon>
        <taxon>Basidiomycota</taxon>
        <taxon>Ustilaginomycotina</taxon>
        <taxon>Exobasidiomycetes</taxon>
        <taxon>Ceraceosorales</taxon>
        <taxon>Ceraceosoraceae</taxon>
        <taxon>Ceraceosorus</taxon>
    </lineage>
</organism>
<dbReference type="EMBL" id="KZ819351">
    <property type="protein sequence ID" value="PWN46381.1"/>
    <property type="molecule type" value="Genomic_DNA"/>
</dbReference>
<dbReference type="InParanoid" id="A0A316WCP2"/>
<dbReference type="RefSeq" id="XP_025373541.1">
    <property type="nucleotide sequence ID" value="XM_025512680.1"/>
</dbReference>
<dbReference type="GeneID" id="37034550"/>
<dbReference type="AlphaFoldDB" id="A0A316WCP2"/>
<reference evidence="1 2" key="1">
    <citation type="journal article" date="2018" name="Mol. Biol. Evol.">
        <title>Broad Genomic Sampling Reveals a Smut Pathogenic Ancestry of the Fungal Clade Ustilaginomycotina.</title>
        <authorList>
            <person name="Kijpornyongpan T."/>
            <person name="Mondo S.J."/>
            <person name="Barry K."/>
            <person name="Sandor L."/>
            <person name="Lee J."/>
            <person name="Lipzen A."/>
            <person name="Pangilinan J."/>
            <person name="LaButti K."/>
            <person name="Hainaut M."/>
            <person name="Henrissat B."/>
            <person name="Grigoriev I.V."/>
            <person name="Spatafora J.W."/>
            <person name="Aime M.C."/>
        </authorList>
    </citation>
    <scope>NUCLEOTIDE SEQUENCE [LARGE SCALE GENOMIC DNA]</scope>
    <source>
        <strain evidence="1 2">MCA 4658</strain>
    </source>
</reference>
<gene>
    <name evidence="1" type="ORF">IE81DRAFT_319288</name>
</gene>
<name>A0A316WCP2_9BASI</name>
<dbReference type="Proteomes" id="UP000245783">
    <property type="component" value="Unassembled WGS sequence"/>
</dbReference>
<protein>
    <submittedName>
        <fullName evidence="1">Uncharacterized protein</fullName>
    </submittedName>
</protein>
<sequence>MKDPCEASACPDVMKRVCADNFAQITMPLRRRPAILQSTNHSRKSLSILTNRFDRIIFGHGGGCRYLIDSHFVPTRRPVTEPRIWRSSQGFAVR</sequence>
<proteinExistence type="predicted"/>